<keyword evidence="2" id="KW-1185">Reference proteome</keyword>
<comment type="caution">
    <text evidence="1">The sequence shown here is derived from an EMBL/GenBank/DDBJ whole genome shotgun (WGS) entry which is preliminary data.</text>
</comment>
<sequence>MSELIGQSAHVDISAVTAESGVCNLSSFEPKIGFVNKQSLFFICHQERHTEIFSPTSLLVKVTCSVRGSVASKVRCPGDDAFKYRDPGVLLKSPDTLGFRNFLAHLLSSSPPSSFSLDQK</sequence>
<dbReference type="EMBL" id="JACASE010000010">
    <property type="protein sequence ID" value="KAF6431608.1"/>
    <property type="molecule type" value="Genomic_DNA"/>
</dbReference>
<name>A0A7J8E814_ROUAE</name>
<dbReference type="AlphaFoldDB" id="A0A7J8E814"/>
<dbReference type="Proteomes" id="UP000593571">
    <property type="component" value="Unassembled WGS sequence"/>
</dbReference>
<proteinExistence type="predicted"/>
<reference evidence="1 2" key="1">
    <citation type="journal article" date="2020" name="Nature">
        <title>Six reference-quality genomes reveal evolution of bat adaptations.</title>
        <authorList>
            <person name="Jebb D."/>
            <person name="Huang Z."/>
            <person name="Pippel M."/>
            <person name="Hughes G.M."/>
            <person name="Lavrichenko K."/>
            <person name="Devanna P."/>
            <person name="Winkler S."/>
            <person name="Jermiin L.S."/>
            <person name="Skirmuntt E.C."/>
            <person name="Katzourakis A."/>
            <person name="Burkitt-Gray L."/>
            <person name="Ray D.A."/>
            <person name="Sullivan K.A.M."/>
            <person name="Roscito J.G."/>
            <person name="Kirilenko B.M."/>
            <person name="Davalos L.M."/>
            <person name="Corthals A.P."/>
            <person name="Power M.L."/>
            <person name="Jones G."/>
            <person name="Ransome R.D."/>
            <person name="Dechmann D.K.N."/>
            <person name="Locatelli A.G."/>
            <person name="Puechmaille S.J."/>
            <person name="Fedrigo O."/>
            <person name="Jarvis E.D."/>
            <person name="Hiller M."/>
            <person name="Vernes S.C."/>
            <person name="Myers E.W."/>
            <person name="Teeling E.C."/>
        </authorList>
    </citation>
    <scope>NUCLEOTIDE SEQUENCE [LARGE SCALE GENOMIC DNA]</scope>
    <source>
        <strain evidence="1">MRouAeg1</strain>
        <tissue evidence="1">Muscle</tissue>
    </source>
</reference>
<gene>
    <name evidence="1" type="ORF">HJG63_008119</name>
</gene>
<organism evidence="1 2">
    <name type="scientific">Rousettus aegyptiacus</name>
    <name type="common">Egyptian fruit bat</name>
    <name type="synonym">Pteropus aegyptiacus</name>
    <dbReference type="NCBI Taxonomy" id="9407"/>
    <lineage>
        <taxon>Eukaryota</taxon>
        <taxon>Metazoa</taxon>
        <taxon>Chordata</taxon>
        <taxon>Craniata</taxon>
        <taxon>Vertebrata</taxon>
        <taxon>Euteleostomi</taxon>
        <taxon>Mammalia</taxon>
        <taxon>Eutheria</taxon>
        <taxon>Laurasiatheria</taxon>
        <taxon>Chiroptera</taxon>
        <taxon>Yinpterochiroptera</taxon>
        <taxon>Pteropodoidea</taxon>
        <taxon>Pteropodidae</taxon>
        <taxon>Rousettinae</taxon>
        <taxon>Rousettus</taxon>
    </lineage>
</organism>
<accession>A0A7J8E814</accession>
<evidence type="ECO:0000313" key="1">
    <source>
        <dbReference type="EMBL" id="KAF6431608.1"/>
    </source>
</evidence>
<protein>
    <submittedName>
        <fullName evidence="1">Uncharacterized protein</fullName>
    </submittedName>
</protein>
<evidence type="ECO:0000313" key="2">
    <source>
        <dbReference type="Proteomes" id="UP000593571"/>
    </source>
</evidence>